<dbReference type="EMBL" id="AK002976">
    <property type="protein sequence ID" value="BAB22490.1"/>
    <property type="molecule type" value="mRNA"/>
</dbReference>
<organism evidence="1">
    <name type="scientific">Mus musculus</name>
    <name type="common">Mouse</name>
    <dbReference type="NCBI Taxonomy" id="10090"/>
    <lineage>
        <taxon>Eukaryota</taxon>
        <taxon>Metazoa</taxon>
        <taxon>Chordata</taxon>
        <taxon>Craniata</taxon>
        <taxon>Vertebrata</taxon>
        <taxon>Euteleostomi</taxon>
        <taxon>Mammalia</taxon>
        <taxon>Eutheria</taxon>
        <taxon>Euarchontoglires</taxon>
        <taxon>Glires</taxon>
        <taxon>Rodentia</taxon>
        <taxon>Myomorpha</taxon>
        <taxon>Muroidea</taxon>
        <taxon>Muridae</taxon>
        <taxon>Murinae</taxon>
        <taxon>Mus</taxon>
        <taxon>Mus</taxon>
    </lineage>
</organism>
<dbReference type="MGI" id="MGI:1923517">
    <property type="gene designation" value="Fads1"/>
</dbReference>
<reference evidence="1" key="6">
    <citation type="journal article" date="2002" name="Nature">
        <title>Analysis of the mouse transcriptome based on functional annotation of 60,770 full-length cDNAs.</title>
        <authorList>
            <consortium name="The FANTOM Consortium and the RIKEN Genome Exploration Research Group Phase I and II Team"/>
        </authorList>
    </citation>
    <scope>NUCLEOTIDE SEQUENCE</scope>
    <source>
        <strain evidence="1">C57BL/6J</strain>
        <tissue evidence="1">Brain</tissue>
    </source>
</reference>
<sequence>MLESGVETGRLQKSTDLCQWLALIENLFETDCVGKIRIKECCLYGSFFRIGADPSPCPFPATRGKEVALPVCLTHSLALTFNCQSGQIPVSSVVPRPGLQSI</sequence>
<proteinExistence type="evidence at transcript level"/>
<reference evidence="1" key="5">
    <citation type="journal article" date="2001" name="Nature">
        <title>Functional annotation of a full-length mouse cDNA collection.</title>
        <authorList>
            <consortium name="The RIKEN Genome Exploration Research Group Phase II Team and the FANTOM Consortium"/>
        </authorList>
    </citation>
    <scope>NUCLEOTIDE SEQUENCE</scope>
    <source>
        <strain evidence="1">C57BL/6J</strain>
        <tissue evidence="1">Brain</tissue>
    </source>
</reference>
<reference evidence="1" key="7">
    <citation type="journal article" date="2005" name="Science">
        <title>The Transcriptional Landscape of the Mammalian Genome.</title>
        <authorList>
            <consortium name="The FANTOM Consortium"/>
            <consortium name="Riken Genome Exploration Research Group and Genome Science Group (Genome Network Project Core Group)"/>
        </authorList>
    </citation>
    <scope>NUCLEOTIDE SEQUENCE</scope>
    <source>
        <strain evidence="1">C57BL/6J</strain>
        <tissue evidence="1">Brain</tissue>
    </source>
</reference>
<gene>
    <name evidence="2" type="primary">Fads1</name>
</gene>
<accession>Q9DCA9</accession>
<evidence type="ECO:0000313" key="2">
    <source>
        <dbReference type="MGI" id="MGI:1923517"/>
    </source>
</evidence>
<reference evidence="1" key="1">
    <citation type="journal article" date="1999" name="Methods Enzymol.">
        <title>High-efficiency full-length cDNA cloning.</title>
        <authorList>
            <person name="Carninci P."/>
            <person name="Hayashizaki Y."/>
        </authorList>
    </citation>
    <scope>NUCLEOTIDE SEQUENCE</scope>
    <source>
        <strain evidence="1">C57BL/6J</strain>
        <tissue evidence="1">Brain</tissue>
    </source>
</reference>
<reference evidence="1" key="4">
    <citation type="submission" date="2000-07" db="EMBL/GenBank/DDBJ databases">
        <authorList>
            <person name="Adachi J."/>
            <person name="Aizawa K."/>
            <person name="Akahira S."/>
            <person name="Akimura T."/>
            <person name="Arai A."/>
            <person name="Aono H."/>
            <person name="Arakawa T."/>
            <person name="Bono H."/>
            <person name="Carninci P."/>
            <person name="Fukuda S."/>
            <person name="Fukunishi Y."/>
            <person name="Furuno M."/>
            <person name="Hanagaki T."/>
            <person name="Hara A."/>
            <person name="Hayatsu N."/>
            <person name="Hiramoto K."/>
            <person name="Hiraoka T."/>
            <person name="Hori F."/>
            <person name="Imotani K."/>
            <person name="Ishii Y."/>
            <person name="Itoh M."/>
            <person name="Izawa M."/>
            <person name="Kasukawa T."/>
            <person name="Kato H."/>
            <person name="Kawai J."/>
            <person name="Kojima Y."/>
            <person name="Konno H."/>
            <person name="Kouda M."/>
            <person name="Koya S."/>
            <person name="Kurihara C."/>
            <person name="Matsuyama T."/>
            <person name="Miyazaki A."/>
            <person name="Nishi K."/>
            <person name="Nomura K."/>
            <person name="Numazaki R."/>
            <person name="Ohno M."/>
            <person name="Okazaki Y."/>
            <person name="Okido T."/>
            <person name="Owa C."/>
            <person name="Saito H."/>
            <person name="Saito R."/>
            <person name="Sakai C."/>
            <person name="Sakai K."/>
            <person name="Sano H."/>
            <person name="Sasaki D."/>
            <person name="Shibata K."/>
            <person name="Shibata Y."/>
            <person name="Shinagawa A."/>
            <person name="Shiraki T."/>
            <person name="Sogabe Y."/>
            <person name="Suzuki H."/>
            <person name="Tagami M."/>
            <person name="Tagawa A."/>
            <person name="Takahashi F."/>
            <person name="Tanaka T."/>
            <person name="Tejima Y."/>
            <person name="Toya T."/>
            <person name="Yamamura T."/>
            <person name="Yasunishi A."/>
            <person name="Yoshida K."/>
            <person name="Yoshino M."/>
            <person name="Muramatsu M."/>
            <person name="Hayashizaki Y."/>
        </authorList>
    </citation>
    <scope>NUCLEOTIDE SEQUENCE</scope>
    <source>
        <strain evidence="1">C57BL/6J</strain>
        <tissue evidence="1">Brain</tissue>
    </source>
</reference>
<evidence type="ECO:0000313" key="1">
    <source>
        <dbReference type="EMBL" id="BAB22490.1"/>
    </source>
</evidence>
<reference evidence="1" key="2">
    <citation type="journal article" date="2000" name="Genome Res.">
        <title>Normalization and subtraction of cap-trapper-selected cDNAs to prepare full-length cDNA libraries for rapid discovery of new genes.</title>
        <authorList>
            <person name="Carninci P."/>
            <person name="Shibata Y."/>
            <person name="Hayatsu N."/>
            <person name="Sugahara Y."/>
            <person name="Shibata K."/>
            <person name="Itoh M."/>
            <person name="Konno H."/>
            <person name="Okazaki Y."/>
            <person name="Muramatsu M."/>
            <person name="Hayashizaki Y."/>
        </authorList>
    </citation>
    <scope>NUCLEOTIDE SEQUENCE</scope>
    <source>
        <strain evidence="1">C57BL/6J</strain>
        <tissue evidence="1">Brain</tissue>
    </source>
</reference>
<protein>
    <submittedName>
        <fullName evidence="1">Uncharacterized protein</fullName>
    </submittedName>
</protein>
<dbReference type="AlphaFoldDB" id="Q9DCA9"/>
<name>Q9DCA9_MOUSE</name>
<reference evidence="1" key="8">
    <citation type="journal article" date="2005" name="Science">
        <title>Antisense Transcription in the Mammalian Transcriptome.</title>
        <authorList>
            <consortium name="RIKEN Genome Exploration Research Group and Genome Science Group (Genome Network Project Core Group) and the FANTOM Consortium"/>
        </authorList>
    </citation>
    <scope>NUCLEOTIDE SEQUENCE</scope>
    <source>
        <strain evidence="1">C57BL/6J</strain>
        <tissue evidence="1">Brain</tissue>
    </source>
</reference>
<dbReference type="AGR" id="MGI:1923517"/>
<reference evidence="1" key="3">
    <citation type="journal article" date="2000" name="Genome Res.">
        <title>RIKEN integrated sequence analysis (RISA) system--384-format sequencing pipeline with 384 multicapillary sequencer.</title>
        <authorList>
            <person name="Shibata K."/>
            <person name="Itoh M."/>
            <person name="Aizawa K."/>
            <person name="Nagaoka S."/>
            <person name="Sasaki N."/>
            <person name="Carninci P."/>
            <person name="Konno H."/>
            <person name="Akiyama J."/>
            <person name="Nishi K."/>
            <person name="Kitsunai T."/>
            <person name="Tashiro H."/>
            <person name="Itoh M."/>
            <person name="Sumi N."/>
            <person name="Ishii Y."/>
            <person name="Nakamura S."/>
            <person name="Hazama M."/>
            <person name="Nishine T."/>
            <person name="Harada A."/>
            <person name="Yamamoto R."/>
            <person name="Matsumoto H."/>
            <person name="Sakaguchi S."/>
            <person name="Ikegami T."/>
            <person name="Kashiwagi K."/>
            <person name="Fujiwake S."/>
            <person name="Inoue K."/>
            <person name="Togawa Y."/>
            <person name="Izawa M."/>
            <person name="Ohara E."/>
            <person name="Watahiki M."/>
            <person name="Yoneda Y."/>
            <person name="Ishikawa T."/>
            <person name="Ozawa K."/>
            <person name="Tanaka T."/>
            <person name="Matsuura S."/>
            <person name="Kawai J."/>
            <person name="Okazaki Y."/>
            <person name="Muramatsu M."/>
            <person name="Inoue Y."/>
            <person name="Kira A."/>
            <person name="Hayashizaki Y."/>
        </authorList>
    </citation>
    <scope>NUCLEOTIDE SEQUENCE</scope>
    <source>
        <strain evidence="1">C57BL/6J</strain>
        <tissue evidence="1">Brain</tissue>
    </source>
</reference>